<dbReference type="InterPro" id="IPR000843">
    <property type="entry name" value="HTH_LacI"/>
</dbReference>
<keyword evidence="6" id="KW-1185">Reference proteome</keyword>
<dbReference type="Gene3D" id="3.40.50.2300">
    <property type="match status" value="2"/>
</dbReference>
<dbReference type="GO" id="GO:0003700">
    <property type="term" value="F:DNA-binding transcription factor activity"/>
    <property type="evidence" value="ECO:0007669"/>
    <property type="project" value="TreeGrafter"/>
</dbReference>
<dbReference type="GO" id="GO:0000976">
    <property type="term" value="F:transcription cis-regulatory region binding"/>
    <property type="evidence" value="ECO:0007669"/>
    <property type="project" value="TreeGrafter"/>
</dbReference>
<feature type="domain" description="HTH lacI-type" evidence="4">
    <location>
        <begin position="15"/>
        <end position="69"/>
    </location>
</feature>
<comment type="caution">
    <text evidence="5">The sequence shown here is derived from an EMBL/GenBank/DDBJ whole genome shotgun (WGS) entry which is preliminary data.</text>
</comment>
<dbReference type="AlphaFoldDB" id="A0A848MGN1"/>
<name>A0A848MGN1_9GAMM</name>
<reference evidence="5 6" key="2">
    <citation type="submission" date="2020-06" db="EMBL/GenBank/DDBJ databases">
        <title>Polyphasic characterization of a Rahnella strain isolated from tree sap.</title>
        <authorList>
            <person name="Kim I.S."/>
        </authorList>
    </citation>
    <scope>NUCLEOTIDE SEQUENCE [LARGE SCALE GENOMIC DNA]</scope>
    <source>
        <strain evidence="5 6">SAP-1</strain>
    </source>
</reference>
<evidence type="ECO:0000256" key="1">
    <source>
        <dbReference type="ARBA" id="ARBA00023015"/>
    </source>
</evidence>
<evidence type="ECO:0000313" key="5">
    <source>
        <dbReference type="EMBL" id="NMP25544.1"/>
    </source>
</evidence>
<evidence type="ECO:0000256" key="3">
    <source>
        <dbReference type="ARBA" id="ARBA00023163"/>
    </source>
</evidence>
<accession>A0A848MGN1</accession>
<dbReference type="Pfam" id="PF13377">
    <property type="entry name" value="Peripla_BP_3"/>
    <property type="match status" value="1"/>
</dbReference>
<proteinExistence type="predicted"/>
<dbReference type="RefSeq" id="WP_169401237.1">
    <property type="nucleotide sequence ID" value="NZ_JAADJU010000001.1"/>
</dbReference>
<dbReference type="PROSITE" id="PS50932">
    <property type="entry name" value="HTH_LACI_2"/>
    <property type="match status" value="1"/>
</dbReference>
<keyword evidence="1" id="KW-0805">Transcription regulation</keyword>
<dbReference type="Pfam" id="PF00356">
    <property type="entry name" value="LacI"/>
    <property type="match status" value="1"/>
</dbReference>
<gene>
    <name evidence="5" type="ORF">GW590_01420</name>
</gene>
<dbReference type="Proteomes" id="UP000585363">
    <property type="component" value="Unassembled WGS sequence"/>
</dbReference>
<evidence type="ECO:0000256" key="2">
    <source>
        <dbReference type="ARBA" id="ARBA00023125"/>
    </source>
</evidence>
<evidence type="ECO:0000259" key="4">
    <source>
        <dbReference type="PROSITE" id="PS50932"/>
    </source>
</evidence>
<dbReference type="SUPFAM" id="SSF47413">
    <property type="entry name" value="lambda repressor-like DNA-binding domains"/>
    <property type="match status" value="1"/>
</dbReference>
<dbReference type="PANTHER" id="PTHR30146">
    <property type="entry name" value="LACI-RELATED TRANSCRIPTIONAL REPRESSOR"/>
    <property type="match status" value="1"/>
</dbReference>
<dbReference type="SUPFAM" id="SSF53822">
    <property type="entry name" value="Periplasmic binding protein-like I"/>
    <property type="match status" value="1"/>
</dbReference>
<dbReference type="CDD" id="cd01575">
    <property type="entry name" value="PBP1_GntR"/>
    <property type="match status" value="1"/>
</dbReference>
<evidence type="ECO:0000313" key="6">
    <source>
        <dbReference type="Proteomes" id="UP000585363"/>
    </source>
</evidence>
<keyword evidence="2 5" id="KW-0238">DNA-binding</keyword>
<dbReference type="EMBL" id="JAADJU010000001">
    <property type="protein sequence ID" value="NMP25544.1"/>
    <property type="molecule type" value="Genomic_DNA"/>
</dbReference>
<dbReference type="InterPro" id="IPR028082">
    <property type="entry name" value="Peripla_BP_I"/>
</dbReference>
<dbReference type="SMART" id="SM00354">
    <property type="entry name" value="HTH_LACI"/>
    <property type="match status" value="1"/>
</dbReference>
<protein>
    <submittedName>
        <fullName evidence="5">LacI family DNA-binding transcriptional regulator</fullName>
    </submittedName>
</protein>
<dbReference type="PANTHER" id="PTHR30146:SF33">
    <property type="entry name" value="TRANSCRIPTIONAL REGULATOR"/>
    <property type="match status" value="1"/>
</dbReference>
<dbReference type="InterPro" id="IPR046335">
    <property type="entry name" value="LacI/GalR-like_sensor"/>
</dbReference>
<dbReference type="InterPro" id="IPR010982">
    <property type="entry name" value="Lambda_DNA-bd_dom_sf"/>
</dbReference>
<sequence length="340" mass="36797">MSNPQNSNKNQTRTATLEDVARASGLSSMTVSRALNNPKVVRPSTVARVMDAVNTTGYSGNMLAGGLASKRSKLIAVVVPQINNNMFADSVEAMSDELARRGYHMLLCIVGYTLESEAEIVATLLSRRPDGIVLTGIHHKPELKRLLLNANIPVMEIWDLTPTPLDMLIGFSHEKIGNAIGHYFLEKGFRRFALICASDPRAQVRKNGVIDILRTCPDNLISEVIVPAPANMAMGRQSLRQLLASGQHFEAVICTSDTLAQGVIMEAEAQGLQVPGDLSVMGFADLNFAAYNRPAITTVSVDKVKIGQQAATMLADKIEGREISQQVVDIGFSLVVRESA</sequence>
<dbReference type="CDD" id="cd01392">
    <property type="entry name" value="HTH_LacI"/>
    <property type="match status" value="1"/>
</dbReference>
<organism evidence="5 6">
    <name type="scientific">Rouxiella aceris</name>
    <dbReference type="NCBI Taxonomy" id="2703884"/>
    <lineage>
        <taxon>Bacteria</taxon>
        <taxon>Pseudomonadati</taxon>
        <taxon>Pseudomonadota</taxon>
        <taxon>Gammaproteobacteria</taxon>
        <taxon>Enterobacterales</taxon>
        <taxon>Yersiniaceae</taxon>
        <taxon>Rouxiella</taxon>
    </lineage>
</organism>
<reference evidence="5 6" key="1">
    <citation type="submission" date="2020-01" db="EMBL/GenBank/DDBJ databases">
        <authorList>
            <person name="Lee S.D."/>
        </authorList>
    </citation>
    <scope>NUCLEOTIDE SEQUENCE [LARGE SCALE GENOMIC DNA]</scope>
    <source>
        <strain evidence="5 6">SAP-1</strain>
    </source>
</reference>
<keyword evidence="3" id="KW-0804">Transcription</keyword>
<dbReference type="Gene3D" id="1.10.260.40">
    <property type="entry name" value="lambda repressor-like DNA-binding domains"/>
    <property type="match status" value="1"/>
</dbReference>